<evidence type="ECO:0000256" key="2">
    <source>
        <dbReference type="ARBA" id="ARBA00023125"/>
    </source>
</evidence>
<dbReference type="Pfam" id="PF13404">
    <property type="entry name" value="HTH_AsnC-type"/>
    <property type="match status" value="2"/>
</dbReference>
<evidence type="ECO:0000259" key="4">
    <source>
        <dbReference type="Pfam" id="PF13404"/>
    </source>
</evidence>
<sequence length="314" mass="33245">MDTMTREMAVDALDDTDQRLIAALQCDGRLTAERAGRVLGLSARTVHRRWRALLADGVVRVVAAPDRGGALGATLLRVKVLRGTVEVIADALAARPDVPYVDLSATGDEIHAVAVSAAGARDALVFRRLTATRAVTSVTAAQVVHVFAYSSDWRHDVLTPAERAALAPPRPAPAAARGLDAVDRDVLAALRDDARAPAAAVAAACGHPDSTVRRRIAALSGRGLLRTEVWADVRRLGLAVDANVLMRVAPARLDAVGRALARHPAVHGAFATAGRPICTPRCGCGTWRICTGSSRVTSAGSGWPRRRRWSWAGR</sequence>
<dbReference type="PANTHER" id="PTHR30154:SF34">
    <property type="entry name" value="TRANSCRIPTIONAL REGULATOR AZLB"/>
    <property type="match status" value="1"/>
</dbReference>
<dbReference type="PRINTS" id="PR00033">
    <property type="entry name" value="HTHASNC"/>
</dbReference>
<dbReference type="PATRIC" id="fig|1003195.29.peg.6673"/>
<protein>
    <submittedName>
        <fullName evidence="5">Transcriptional regulator, AsnC family</fullName>
    </submittedName>
</protein>
<evidence type="ECO:0000256" key="3">
    <source>
        <dbReference type="ARBA" id="ARBA00023163"/>
    </source>
</evidence>
<name>G8XDC6_STREN</name>
<dbReference type="HOGENOM" id="CLU_044190_1_1_11"/>
<gene>
    <name evidence="5" type="ordered locus">SCATT_p08790</name>
</gene>
<organism evidence="5 6">
    <name type="scientific">Streptantibioticus cattleyicolor (strain ATCC 35852 / DSM 46488 / JCM 4925 / NBRC 14057 / NRRL 8057)</name>
    <name type="common">Streptomyces cattleya</name>
    <dbReference type="NCBI Taxonomy" id="1003195"/>
    <lineage>
        <taxon>Bacteria</taxon>
        <taxon>Bacillati</taxon>
        <taxon>Actinomycetota</taxon>
        <taxon>Actinomycetes</taxon>
        <taxon>Kitasatosporales</taxon>
        <taxon>Streptomycetaceae</taxon>
        <taxon>Streptantibioticus</taxon>
    </lineage>
</organism>
<keyword evidence="5" id="KW-0614">Plasmid</keyword>
<dbReference type="InterPro" id="IPR019888">
    <property type="entry name" value="Tscrpt_reg_AsnC-like"/>
</dbReference>
<feature type="domain" description="HTH asnC-type" evidence="4">
    <location>
        <begin position="179"/>
        <end position="219"/>
    </location>
</feature>
<dbReference type="KEGG" id="scy:SCATT_p08790"/>
<keyword evidence="2" id="KW-0238">DNA-binding</keyword>
<dbReference type="PANTHER" id="PTHR30154">
    <property type="entry name" value="LEUCINE-RESPONSIVE REGULATORY PROTEIN"/>
    <property type="match status" value="1"/>
</dbReference>
<dbReference type="EMBL" id="CP003229">
    <property type="protein sequence ID" value="AEW99072.1"/>
    <property type="molecule type" value="Genomic_DNA"/>
</dbReference>
<dbReference type="SMART" id="SM00344">
    <property type="entry name" value="HTH_ASNC"/>
    <property type="match status" value="2"/>
</dbReference>
<reference evidence="6" key="1">
    <citation type="submission" date="2011-12" db="EMBL/GenBank/DDBJ databases">
        <title>Complete genome sequence of Streptomyces cattleya strain DSM 46488.</title>
        <authorList>
            <person name="Ou H.-Y."/>
            <person name="Li P."/>
            <person name="Zhao C."/>
            <person name="O'Hagan D."/>
            <person name="Deng Z."/>
        </authorList>
    </citation>
    <scope>NUCLEOTIDE SEQUENCE [LARGE SCALE GENOMIC DNA]</scope>
    <source>
        <strain evidence="6">ATCC 35852 / DSM 46488 / JCM 4925 / NBRC 14057 / NRRL 8057</strain>
        <plasmid evidence="6">Plasmid pSCATT</plasmid>
    </source>
</reference>
<proteinExistence type="predicted"/>
<keyword evidence="1" id="KW-0805">Transcription regulation</keyword>
<dbReference type="GO" id="GO:0005829">
    <property type="term" value="C:cytosol"/>
    <property type="evidence" value="ECO:0007669"/>
    <property type="project" value="TreeGrafter"/>
</dbReference>
<keyword evidence="3" id="KW-0804">Transcription</keyword>
<evidence type="ECO:0000313" key="6">
    <source>
        <dbReference type="Proteomes" id="UP000007842"/>
    </source>
</evidence>
<dbReference type="InterPro" id="IPR000485">
    <property type="entry name" value="AsnC-type_HTH_dom"/>
</dbReference>
<dbReference type="InterPro" id="IPR036390">
    <property type="entry name" value="WH_DNA-bd_sf"/>
</dbReference>
<accession>G8XDC6</accession>
<evidence type="ECO:0000256" key="1">
    <source>
        <dbReference type="ARBA" id="ARBA00023015"/>
    </source>
</evidence>
<feature type="domain" description="HTH asnC-type" evidence="4">
    <location>
        <begin position="13"/>
        <end position="53"/>
    </location>
</feature>
<dbReference type="Gene3D" id="1.10.10.10">
    <property type="entry name" value="Winged helix-like DNA-binding domain superfamily/Winged helix DNA-binding domain"/>
    <property type="match status" value="2"/>
</dbReference>
<keyword evidence="6" id="KW-1185">Reference proteome</keyword>
<dbReference type="SUPFAM" id="SSF46785">
    <property type="entry name" value="Winged helix' DNA-binding domain"/>
    <property type="match status" value="2"/>
</dbReference>
<dbReference type="AlphaFoldDB" id="G8XDC6"/>
<dbReference type="Proteomes" id="UP000007842">
    <property type="component" value="Plasmid pSCATT"/>
</dbReference>
<evidence type="ECO:0000313" key="5">
    <source>
        <dbReference type="EMBL" id="AEW99072.1"/>
    </source>
</evidence>
<dbReference type="GO" id="GO:0043200">
    <property type="term" value="P:response to amino acid"/>
    <property type="evidence" value="ECO:0007669"/>
    <property type="project" value="TreeGrafter"/>
</dbReference>
<dbReference type="InterPro" id="IPR036388">
    <property type="entry name" value="WH-like_DNA-bd_sf"/>
</dbReference>
<geneLocation type="plasmid" evidence="5 6">
    <name>pSCATT</name>
</geneLocation>
<dbReference type="GO" id="GO:0043565">
    <property type="term" value="F:sequence-specific DNA binding"/>
    <property type="evidence" value="ECO:0007669"/>
    <property type="project" value="InterPro"/>
</dbReference>